<dbReference type="AlphaFoldDB" id="A0A388TLI8"/>
<sequence>MKNYKEILAKLKKQTLEPNYALWLRIEDTLQKRRSRTQQYRLAFSLAAAACCAVLVFTSHNYYDHYQLDQYLSQVFTYTPNPAIGEYGTFI</sequence>
<name>A0A388TLI8_9BACT</name>
<feature type="transmembrane region" description="Helical" evidence="1">
    <location>
        <begin position="42"/>
        <end position="63"/>
    </location>
</feature>
<keyword evidence="1" id="KW-1133">Transmembrane helix</keyword>
<evidence type="ECO:0000313" key="2">
    <source>
        <dbReference type="EMBL" id="GBR77544.1"/>
    </source>
</evidence>
<evidence type="ECO:0000256" key="1">
    <source>
        <dbReference type="SAM" id="Phobius"/>
    </source>
</evidence>
<reference evidence="2 3" key="1">
    <citation type="journal article" date="2019" name="ISME J.">
        <title>Genome analyses of uncultured TG2/ZB3 bacteria in 'Margulisbacteria' specifically attached to ectosymbiotic spirochetes of protists in the termite gut.</title>
        <authorList>
            <person name="Utami Y.D."/>
            <person name="Kuwahara H."/>
            <person name="Igai K."/>
            <person name="Murakami T."/>
            <person name="Sugaya K."/>
            <person name="Morikawa T."/>
            <person name="Nagura Y."/>
            <person name="Yuki M."/>
            <person name="Deevong P."/>
            <person name="Inoue T."/>
            <person name="Kihara K."/>
            <person name="Lo N."/>
            <person name="Yamada A."/>
            <person name="Ohkuma M."/>
            <person name="Hongoh Y."/>
        </authorList>
    </citation>
    <scope>NUCLEOTIDE SEQUENCE [LARGE SCALE GENOMIC DNA]</scope>
    <source>
        <strain evidence="2">RsDinE6-01</strain>
    </source>
</reference>
<proteinExistence type="predicted"/>
<protein>
    <submittedName>
        <fullName evidence="2">Uncharacterized protein</fullName>
    </submittedName>
</protein>
<gene>
    <name evidence="2" type="ORF">RDn1_203</name>
</gene>
<evidence type="ECO:0000313" key="3">
    <source>
        <dbReference type="Proteomes" id="UP000282196"/>
    </source>
</evidence>
<dbReference type="EMBL" id="BGZP01000004">
    <property type="protein sequence ID" value="GBR77544.1"/>
    <property type="molecule type" value="Genomic_DNA"/>
</dbReference>
<comment type="caution">
    <text evidence="2">The sequence shown here is derived from an EMBL/GenBank/DDBJ whole genome shotgun (WGS) entry which is preliminary data.</text>
</comment>
<keyword evidence="1" id="KW-0472">Membrane</keyword>
<keyword evidence="1" id="KW-0812">Transmembrane</keyword>
<organism evidence="2 3">
    <name type="scientific">Candidatus Termititenax dinenymphae</name>
    <dbReference type="NCBI Taxonomy" id="2218523"/>
    <lineage>
        <taxon>Bacteria</taxon>
        <taxon>Bacillati</taxon>
        <taxon>Candidatus Margulisiibacteriota</taxon>
        <taxon>Candidatus Termititenacia</taxon>
        <taxon>Candidatus Termititenacales</taxon>
        <taxon>Candidatus Termititenacaceae</taxon>
        <taxon>Candidatus Termititenax</taxon>
    </lineage>
</organism>
<accession>A0A388TLI8</accession>
<keyword evidence="3" id="KW-1185">Reference proteome</keyword>
<dbReference type="Proteomes" id="UP000282196">
    <property type="component" value="Unassembled WGS sequence"/>
</dbReference>